<keyword evidence="6 12" id="KW-0012">Acyltransferase</keyword>
<dbReference type="SUPFAM" id="SSF47336">
    <property type="entry name" value="ACP-like"/>
    <property type="match status" value="1"/>
</dbReference>
<evidence type="ECO:0000256" key="4">
    <source>
        <dbReference type="ARBA" id="ARBA00022679"/>
    </source>
</evidence>
<dbReference type="InterPro" id="IPR032821">
    <property type="entry name" value="PKS_assoc"/>
</dbReference>
<dbReference type="Gene3D" id="3.40.366.10">
    <property type="entry name" value="Malonyl-Coenzyme A Acyl Carrier Protein, domain 2"/>
    <property type="match status" value="1"/>
</dbReference>
<feature type="region of interest" description="C-terminal hotdog fold" evidence="7">
    <location>
        <begin position="1067"/>
        <end position="1202"/>
    </location>
</feature>
<protein>
    <submittedName>
        <fullName evidence="12">Acyltransferase domain-containing protein</fullName>
    </submittedName>
</protein>
<dbReference type="Pfam" id="PF00698">
    <property type="entry name" value="Acyl_transf_1"/>
    <property type="match status" value="1"/>
</dbReference>
<feature type="region of interest" description="Disordered" evidence="8">
    <location>
        <begin position="1050"/>
        <end position="1070"/>
    </location>
</feature>
<dbReference type="SMART" id="SM01294">
    <property type="entry name" value="PKS_PP_betabranch"/>
    <property type="match status" value="1"/>
</dbReference>
<evidence type="ECO:0000256" key="7">
    <source>
        <dbReference type="PROSITE-ProRule" id="PRU01363"/>
    </source>
</evidence>
<dbReference type="Pfam" id="PF21089">
    <property type="entry name" value="PKS_DH_N"/>
    <property type="match status" value="1"/>
</dbReference>
<dbReference type="InterPro" id="IPR001227">
    <property type="entry name" value="Ac_transferase_dom_sf"/>
</dbReference>
<evidence type="ECO:0000256" key="3">
    <source>
        <dbReference type="ARBA" id="ARBA00022553"/>
    </source>
</evidence>
<dbReference type="Proteomes" id="UP000254425">
    <property type="component" value="Chromosome"/>
</dbReference>
<dbReference type="PROSITE" id="PS52004">
    <property type="entry name" value="KS3_2"/>
    <property type="match status" value="1"/>
</dbReference>
<gene>
    <name evidence="12" type="ORF">DVA86_12585</name>
</gene>
<feature type="region of interest" description="N-terminal hotdog fold" evidence="7">
    <location>
        <begin position="933"/>
        <end position="1055"/>
    </location>
</feature>
<dbReference type="InterPro" id="IPR014043">
    <property type="entry name" value="Acyl_transferase_dom"/>
</dbReference>
<dbReference type="InterPro" id="IPR020806">
    <property type="entry name" value="PKS_PP-bd"/>
</dbReference>
<dbReference type="Pfam" id="PF08659">
    <property type="entry name" value="KR"/>
    <property type="match status" value="1"/>
</dbReference>
<feature type="active site" description="Proton acceptor; for dehydratase activity" evidence="7">
    <location>
        <position position="965"/>
    </location>
</feature>
<dbReference type="GO" id="GO:0006633">
    <property type="term" value="P:fatty acid biosynthetic process"/>
    <property type="evidence" value="ECO:0007669"/>
    <property type="project" value="InterPro"/>
</dbReference>
<dbReference type="SUPFAM" id="SSF52151">
    <property type="entry name" value="FabD/lysophospholipase-like"/>
    <property type="match status" value="1"/>
</dbReference>
<evidence type="ECO:0000256" key="2">
    <source>
        <dbReference type="ARBA" id="ARBA00022450"/>
    </source>
</evidence>
<keyword evidence="5" id="KW-0045">Antibiotic biosynthesis</keyword>
<dbReference type="PROSITE" id="PS00606">
    <property type="entry name" value="KS3_1"/>
    <property type="match status" value="1"/>
</dbReference>
<dbReference type="EMBL" id="CP031320">
    <property type="protein sequence ID" value="AXK33367.1"/>
    <property type="molecule type" value="Genomic_DNA"/>
</dbReference>
<feature type="compositionally biased region" description="Low complexity" evidence="8">
    <location>
        <begin position="1781"/>
        <end position="1793"/>
    </location>
</feature>
<evidence type="ECO:0000313" key="13">
    <source>
        <dbReference type="Proteomes" id="UP000254425"/>
    </source>
</evidence>
<dbReference type="Pfam" id="PF16197">
    <property type="entry name" value="KAsynt_C_assoc"/>
    <property type="match status" value="1"/>
</dbReference>
<dbReference type="Pfam" id="PF00550">
    <property type="entry name" value="PP-binding"/>
    <property type="match status" value="1"/>
</dbReference>
<dbReference type="InterPro" id="IPR020807">
    <property type="entry name" value="PKS_DH"/>
</dbReference>
<feature type="domain" description="Carrier" evidence="9">
    <location>
        <begin position="1692"/>
        <end position="1773"/>
    </location>
</feature>
<dbReference type="InterPro" id="IPR018201">
    <property type="entry name" value="Ketoacyl_synth_AS"/>
</dbReference>
<dbReference type="RefSeq" id="WP_208878173.1">
    <property type="nucleotide sequence ID" value="NZ_CP031320.1"/>
</dbReference>
<comment type="pathway">
    <text evidence="1">Antibiotic biosynthesis.</text>
</comment>
<dbReference type="PANTHER" id="PTHR43775:SF37">
    <property type="entry name" value="SI:DKEY-61P9.11"/>
    <property type="match status" value="1"/>
</dbReference>
<accession>A0A345XP01</accession>
<evidence type="ECO:0000256" key="8">
    <source>
        <dbReference type="SAM" id="MobiDB-lite"/>
    </source>
</evidence>
<dbReference type="GO" id="GO:0031177">
    <property type="term" value="F:phosphopantetheine binding"/>
    <property type="evidence" value="ECO:0007669"/>
    <property type="project" value="InterPro"/>
</dbReference>
<feature type="compositionally biased region" description="Low complexity" evidence="8">
    <location>
        <begin position="467"/>
        <end position="478"/>
    </location>
</feature>
<dbReference type="SUPFAM" id="SSF55048">
    <property type="entry name" value="Probable ACP-binding domain of malonyl-CoA ACP transacylase"/>
    <property type="match status" value="1"/>
</dbReference>
<dbReference type="KEGG" id="sarm:DVA86_12585"/>
<dbReference type="InterPro" id="IPR057326">
    <property type="entry name" value="KR_dom"/>
</dbReference>
<dbReference type="Gene3D" id="1.10.1200.10">
    <property type="entry name" value="ACP-like"/>
    <property type="match status" value="1"/>
</dbReference>
<dbReference type="Gene3D" id="3.40.47.10">
    <property type="match status" value="1"/>
</dbReference>
<dbReference type="SUPFAM" id="SSF53901">
    <property type="entry name" value="Thiolase-like"/>
    <property type="match status" value="1"/>
</dbReference>
<evidence type="ECO:0000259" key="11">
    <source>
        <dbReference type="PROSITE" id="PS52019"/>
    </source>
</evidence>
<organism evidence="12 13">
    <name type="scientific">Streptomyces armeniacus</name>
    <dbReference type="NCBI Taxonomy" id="83291"/>
    <lineage>
        <taxon>Bacteria</taxon>
        <taxon>Bacillati</taxon>
        <taxon>Actinomycetota</taxon>
        <taxon>Actinomycetes</taxon>
        <taxon>Kitasatosporales</taxon>
        <taxon>Streptomycetaceae</taxon>
        <taxon>Streptomyces</taxon>
    </lineage>
</organism>
<dbReference type="CDD" id="cd00833">
    <property type="entry name" value="PKS"/>
    <property type="match status" value="1"/>
</dbReference>
<evidence type="ECO:0000256" key="6">
    <source>
        <dbReference type="ARBA" id="ARBA00023315"/>
    </source>
</evidence>
<dbReference type="Pfam" id="PF02801">
    <property type="entry name" value="Ketoacyl-synt_C"/>
    <property type="match status" value="1"/>
</dbReference>
<keyword evidence="3" id="KW-0597">Phosphoprotein</keyword>
<dbReference type="Gene3D" id="3.10.129.110">
    <property type="entry name" value="Polyketide synthase dehydratase"/>
    <property type="match status" value="1"/>
</dbReference>
<dbReference type="InterPro" id="IPR013968">
    <property type="entry name" value="PKS_KR"/>
</dbReference>
<keyword evidence="13" id="KW-1185">Reference proteome</keyword>
<feature type="compositionally biased region" description="Low complexity" evidence="8">
    <location>
        <begin position="1061"/>
        <end position="1070"/>
    </location>
</feature>
<sequence>MVKGNRSVQPPAAGAEPVAVIGLGCRFAGDVHSPEGFWELLLDGRDGIGEVPPERWEFYEAMGPDYAAALRRATRWGGYLSDIEGFDAEFFGLTPREAELMDPQQRILLEVTWEALEHAGIPPRELAGGGTGVFVGVGSDDYGRRMLEDLPRIEAWTGIGAAMCAVANRISYALDLRGPSLAVDTACSASLVAMHLACQSLRLEESSVAIAAGVNLIVSPGLTLTLDAAGAMAPDGRCKSFDASADGYGRGEGCGVLVLKRLADAERDGDRVLAVVSGSAVSQDGRTNGIMAPSGDAQQHVLERACRQAAVDPATVDYVEAHGTGTRLGDPLEASALSAVYGAGRDAGKPCLIGSVKSNIGHLEAAAGVASLIKAVLSLSNGEIPPTLNHTAGNPAVDWDTAGLRVVTDRTPWPRGERPRRAGVSGFGYGGTISHVLLEEAPAPAGGAAGTTAEDAAGDAAGRELAEAAAGAEAGEHGPAPRLFPLSAASEAALRQYAGDLAGWLTGLGSGASLDSVGHTLSQRRSHLPHRATVVASDRTELVAGLRRLAEGEAGPGLLTGTVPAATAQDAGLVWVFSGHGSQWTGMGRELLATEPAFASVIDSLEPVFLEEIGFSPRQVLADGDFEDVDRVQTMIFAMQLGLAEVWRARGVTPAAVIGHSVGEIAAAVTCGALTREEGARLICRRSVLLRRVAGKGAMAMASLSFADAQEKLAGRTDVVAAIASSPLSTVIAGDTAAVEKVIAQWKAEDIPMRRVASDVAFHSAHMDPLLAELSAAAGDLSPTGPVIPMYSTALEDPRATPTADGAYWAANLRNPVRLAAAVQAAAEDGYGAFLEVSAHPVVAHSVNETLPELGFDDAFTGSSLRRDQPERATLLAGAGALHCHGVPLDWARLHPRGDLVALPQVAWQRARHWRDAVPGGGGAGLRHDVDAHTLLGAESPVAGRQLRLWRTLLEDANRPYPGSHTINGVEIVPAAVLVNSFLSAASDGVRTPTLTDVSLRLPLTTAERREVQVLYDDAGARIASRVQEEDGPGAGTRQWLTHTTAHVAAGPAGAPPAALPEPDGAAEPADPGLVRRHLTSVGVPTMGFEWTVDELTRTGGGLRARVRTDQPEHAAPTWAPLLDAALSIAPAAYPGEAVLRMVAHVDEVHVAGEPPAEAVVDVALDPDEDDAVHVLIADAGGRVLARLAGLRYAGMDRDPSATATPEQLVHEMVWRPLDLAAADPEEAARRVVLVGADGDRTEELRALLAKAGADCAVVSGPEDLDAGAHFAAPADVLLLPAAEHGDGPVADAAVRSAWLLTRTAQRLAALDAAEPPRLWCVTSGVRESAHAAGLAQAPLWGLSRIVAGEHPELWGGLVDVPAGGPGTVAGTLLETLRAAPREDAVALRDGAAFTARLARPEGEPSGRPVECRADGTYLVTGGLGILGLEVARWLAERGARRLVLAGRRPFPVRADWDGRTDADVRRQIDGIRALEAAGVTVRTVALDVADAAEAARVLDPDALGLPPVRGVVHAAGVLDNRMLAGVDEASLRTVMRPKVAGAWTLHELFPPGSVDFLAFFSSCGQLLGLPGQASYGAANAFLDALAVHRRTAGHADTFSLGWTSWRGKGMAVNKVVDLELQARGVTDISVPEAFGAWDLAARHGAGSYAVLGLTALEPGGERLPLLSELSAGTEAGAAAGSPGAADELAGLAPEELRERLLEEVGGQIAAEMRLSAQRLDPRRSLAEQGLDSVMTVVIRRRLEKRFGQSLPATLLWHQPTVFAIAEHLAGLLSAADTEDTTATPDTAAADEPMPMVGA</sequence>
<dbReference type="Pfam" id="PF00109">
    <property type="entry name" value="ketoacyl-synt"/>
    <property type="match status" value="1"/>
</dbReference>
<dbReference type="Gene3D" id="3.30.70.3290">
    <property type="match status" value="1"/>
</dbReference>
<evidence type="ECO:0000256" key="5">
    <source>
        <dbReference type="ARBA" id="ARBA00023194"/>
    </source>
</evidence>
<proteinExistence type="predicted"/>
<dbReference type="SUPFAM" id="SSF51735">
    <property type="entry name" value="NAD(P)-binding Rossmann-fold domains"/>
    <property type="match status" value="2"/>
</dbReference>
<evidence type="ECO:0000259" key="9">
    <source>
        <dbReference type="PROSITE" id="PS50075"/>
    </source>
</evidence>
<feature type="region of interest" description="Disordered" evidence="8">
    <location>
        <begin position="444"/>
        <end position="478"/>
    </location>
</feature>
<feature type="domain" description="PKS/mFAS DH" evidence="11">
    <location>
        <begin position="933"/>
        <end position="1202"/>
    </location>
</feature>
<dbReference type="PROSITE" id="PS50075">
    <property type="entry name" value="CARRIER"/>
    <property type="match status" value="1"/>
</dbReference>
<dbReference type="Gene3D" id="3.40.50.720">
    <property type="entry name" value="NAD(P)-binding Rossmann-like Domain"/>
    <property type="match status" value="1"/>
</dbReference>
<dbReference type="SMART" id="SM00822">
    <property type="entry name" value="PKS_KR"/>
    <property type="match status" value="1"/>
</dbReference>
<dbReference type="InterPro" id="IPR020841">
    <property type="entry name" value="PKS_Beta-ketoAc_synthase_dom"/>
</dbReference>
<feature type="compositionally biased region" description="Low complexity" evidence="8">
    <location>
        <begin position="444"/>
        <end position="460"/>
    </location>
</feature>
<dbReference type="GO" id="GO:0004315">
    <property type="term" value="F:3-oxoacyl-[acyl-carrier-protein] synthase activity"/>
    <property type="evidence" value="ECO:0007669"/>
    <property type="project" value="InterPro"/>
</dbReference>
<dbReference type="GO" id="GO:0033068">
    <property type="term" value="P:macrolide biosynthetic process"/>
    <property type="evidence" value="ECO:0007669"/>
    <property type="project" value="UniProtKB-ARBA"/>
</dbReference>
<feature type="active site" description="Proton donor; for dehydratase activity" evidence="7">
    <location>
        <position position="1124"/>
    </location>
</feature>
<dbReference type="SMART" id="SM00823">
    <property type="entry name" value="PKS_PP"/>
    <property type="match status" value="1"/>
</dbReference>
<keyword evidence="4 12" id="KW-0808">Transferase</keyword>
<dbReference type="CDD" id="cd08955">
    <property type="entry name" value="KR_2_FAS_SDR_x"/>
    <property type="match status" value="1"/>
</dbReference>
<reference evidence="12 13" key="1">
    <citation type="submission" date="2018-07" db="EMBL/GenBank/DDBJ databases">
        <title>Draft genome of the type strain Streptomyces armeniacus ATCC 15676.</title>
        <authorList>
            <person name="Labana P."/>
            <person name="Gosse J.T."/>
            <person name="Boddy C.N."/>
        </authorList>
    </citation>
    <scope>NUCLEOTIDE SEQUENCE [LARGE SCALE GENOMIC DNA]</scope>
    <source>
        <strain evidence="12 13">ATCC 15676</strain>
    </source>
</reference>
<feature type="domain" description="Ketosynthase family 3 (KS3)" evidence="10">
    <location>
        <begin position="15"/>
        <end position="440"/>
    </location>
</feature>
<dbReference type="FunFam" id="3.40.47.10:FF:000019">
    <property type="entry name" value="Polyketide synthase type I"/>
    <property type="match status" value="1"/>
</dbReference>
<dbReference type="InterPro" id="IPR049552">
    <property type="entry name" value="PKS_DH_N"/>
</dbReference>
<dbReference type="InterPro" id="IPR014030">
    <property type="entry name" value="Ketoacyl_synth_N"/>
</dbReference>
<dbReference type="SMART" id="SM00825">
    <property type="entry name" value="PKS_KS"/>
    <property type="match status" value="1"/>
</dbReference>
<dbReference type="InterPro" id="IPR050091">
    <property type="entry name" value="PKS_NRPS_Biosynth_Enz"/>
</dbReference>
<dbReference type="SMART" id="SM00826">
    <property type="entry name" value="PKS_DH"/>
    <property type="match status" value="1"/>
</dbReference>
<dbReference type="InterPro" id="IPR016035">
    <property type="entry name" value="Acyl_Trfase/lysoPLipase"/>
</dbReference>
<name>A0A345XP01_9ACTN</name>
<dbReference type="GO" id="GO:0004312">
    <property type="term" value="F:fatty acid synthase activity"/>
    <property type="evidence" value="ECO:0007669"/>
    <property type="project" value="TreeGrafter"/>
</dbReference>
<dbReference type="PANTHER" id="PTHR43775">
    <property type="entry name" value="FATTY ACID SYNTHASE"/>
    <property type="match status" value="1"/>
</dbReference>
<evidence type="ECO:0000313" key="12">
    <source>
        <dbReference type="EMBL" id="AXK33367.1"/>
    </source>
</evidence>
<dbReference type="InterPro" id="IPR036736">
    <property type="entry name" value="ACP-like_sf"/>
</dbReference>
<dbReference type="InterPro" id="IPR009081">
    <property type="entry name" value="PP-bd_ACP"/>
</dbReference>
<dbReference type="InterPro" id="IPR036291">
    <property type="entry name" value="NAD(P)-bd_dom_sf"/>
</dbReference>
<dbReference type="InterPro" id="IPR016036">
    <property type="entry name" value="Malonyl_transacylase_ACP-bd"/>
</dbReference>
<dbReference type="PROSITE" id="PS52019">
    <property type="entry name" value="PKS_MFAS_DH"/>
    <property type="match status" value="1"/>
</dbReference>
<keyword evidence="2" id="KW-0596">Phosphopantetheine</keyword>
<dbReference type="InterPro" id="IPR049900">
    <property type="entry name" value="PKS_mFAS_DH"/>
</dbReference>
<evidence type="ECO:0000256" key="1">
    <source>
        <dbReference type="ARBA" id="ARBA00004792"/>
    </source>
</evidence>
<dbReference type="InterPro" id="IPR014031">
    <property type="entry name" value="Ketoacyl_synth_C"/>
</dbReference>
<dbReference type="SMART" id="SM00827">
    <property type="entry name" value="PKS_AT"/>
    <property type="match status" value="1"/>
</dbReference>
<dbReference type="InterPro" id="IPR016039">
    <property type="entry name" value="Thiolase-like"/>
</dbReference>
<evidence type="ECO:0000259" key="10">
    <source>
        <dbReference type="PROSITE" id="PS52004"/>
    </source>
</evidence>
<feature type="region of interest" description="Disordered" evidence="8">
    <location>
        <begin position="1777"/>
        <end position="1799"/>
    </location>
</feature>
<dbReference type="InterPro" id="IPR042104">
    <property type="entry name" value="PKS_dehydratase_sf"/>
</dbReference>